<feature type="chain" id="PRO_5046464136" evidence="1">
    <location>
        <begin position="19"/>
        <end position="106"/>
    </location>
</feature>
<feature type="signal peptide" evidence="1">
    <location>
        <begin position="1"/>
        <end position="18"/>
    </location>
</feature>
<sequence>MSFLRGLLILSLTTLASAAPPWGRHDIDHDIIERDPLKDGPLVDPAAITPFSVPTDYATMPVGTYTESIDRSVIVVIVMGPTPTPTPTPCPPECDCSWIQDKESEE</sequence>
<reference evidence="2 3" key="1">
    <citation type="journal article" date="2025" name="Microbiol. Resour. Announc.">
        <title>Draft genome sequences for Neonectria magnoliae and Neonectria punicea, canker pathogens of Liriodendron tulipifera and Acer saccharum in West Virginia.</title>
        <authorList>
            <person name="Petronek H.M."/>
            <person name="Kasson M.T."/>
            <person name="Metheny A.M."/>
            <person name="Stauder C.M."/>
            <person name="Lovett B."/>
            <person name="Lynch S.C."/>
            <person name="Garnas J.R."/>
            <person name="Kasson L.R."/>
            <person name="Stajich J.E."/>
        </authorList>
    </citation>
    <scope>NUCLEOTIDE SEQUENCE [LARGE SCALE GENOMIC DNA]</scope>
    <source>
        <strain evidence="2 3">NRRL 64653</strain>
    </source>
</reference>
<evidence type="ECO:0000313" key="2">
    <source>
        <dbReference type="EMBL" id="KAK7418178.1"/>
    </source>
</evidence>
<organism evidence="2 3">
    <name type="scientific">Neonectria punicea</name>
    <dbReference type="NCBI Taxonomy" id="979145"/>
    <lineage>
        <taxon>Eukaryota</taxon>
        <taxon>Fungi</taxon>
        <taxon>Dikarya</taxon>
        <taxon>Ascomycota</taxon>
        <taxon>Pezizomycotina</taxon>
        <taxon>Sordariomycetes</taxon>
        <taxon>Hypocreomycetidae</taxon>
        <taxon>Hypocreales</taxon>
        <taxon>Nectriaceae</taxon>
        <taxon>Neonectria</taxon>
    </lineage>
</organism>
<evidence type="ECO:0000313" key="3">
    <source>
        <dbReference type="Proteomes" id="UP001498476"/>
    </source>
</evidence>
<comment type="caution">
    <text evidence="2">The sequence shown here is derived from an EMBL/GenBank/DDBJ whole genome shotgun (WGS) entry which is preliminary data.</text>
</comment>
<evidence type="ECO:0000256" key="1">
    <source>
        <dbReference type="SAM" id="SignalP"/>
    </source>
</evidence>
<gene>
    <name evidence="2" type="ORF">QQX98_004153</name>
</gene>
<proteinExistence type="predicted"/>
<accession>A0ABR1HAJ9</accession>
<dbReference type="EMBL" id="JAZAVJ010000050">
    <property type="protein sequence ID" value="KAK7418178.1"/>
    <property type="molecule type" value="Genomic_DNA"/>
</dbReference>
<keyword evidence="1" id="KW-0732">Signal</keyword>
<dbReference type="Proteomes" id="UP001498476">
    <property type="component" value="Unassembled WGS sequence"/>
</dbReference>
<protein>
    <submittedName>
        <fullName evidence="2">Uncharacterized protein</fullName>
    </submittedName>
</protein>
<name>A0ABR1HAJ9_9HYPO</name>
<keyword evidence="3" id="KW-1185">Reference proteome</keyword>